<dbReference type="EMBL" id="JAPDMQ010000421">
    <property type="protein sequence ID" value="KAK0525000.1"/>
    <property type="molecule type" value="Genomic_DNA"/>
</dbReference>
<name>A0AAN6G6Y4_9BASI</name>
<dbReference type="AlphaFoldDB" id="A0AAN6G6Y4"/>
<protein>
    <submittedName>
        <fullName evidence="2">Uncharacterized protein</fullName>
    </submittedName>
</protein>
<organism evidence="2 3">
    <name type="scientific">Tilletia horrida</name>
    <dbReference type="NCBI Taxonomy" id="155126"/>
    <lineage>
        <taxon>Eukaryota</taxon>
        <taxon>Fungi</taxon>
        <taxon>Dikarya</taxon>
        <taxon>Basidiomycota</taxon>
        <taxon>Ustilaginomycotina</taxon>
        <taxon>Exobasidiomycetes</taxon>
        <taxon>Tilletiales</taxon>
        <taxon>Tilletiaceae</taxon>
        <taxon>Tilletia</taxon>
    </lineage>
</organism>
<feature type="region of interest" description="Disordered" evidence="1">
    <location>
        <begin position="21"/>
        <end position="117"/>
    </location>
</feature>
<proteinExistence type="predicted"/>
<feature type="compositionally biased region" description="Polar residues" evidence="1">
    <location>
        <begin position="70"/>
        <end position="79"/>
    </location>
</feature>
<evidence type="ECO:0000313" key="2">
    <source>
        <dbReference type="EMBL" id="KAK0525000.1"/>
    </source>
</evidence>
<evidence type="ECO:0000313" key="3">
    <source>
        <dbReference type="Proteomes" id="UP001176521"/>
    </source>
</evidence>
<feature type="compositionally biased region" description="Low complexity" evidence="1">
    <location>
        <begin position="84"/>
        <end position="95"/>
    </location>
</feature>
<reference evidence="2" key="1">
    <citation type="journal article" date="2023" name="PhytoFront">
        <title>Draft Genome Resources of Seven Strains of Tilletia horrida, Causal Agent of Kernel Smut of Rice.</title>
        <authorList>
            <person name="Khanal S."/>
            <person name="Antony Babu S."/>
            <person name="Zhou X.G."/>
        </authorList>
    </citation>
    <scope>NUCLEOTIDE SEQUENCE</scope>
    <source>
        <strain evidence="2">TX3</strain>
    </source>
</reference>
<dbReference type="Proteomes" id="UP001176521">
    <property type="component" value="Unassembled WGS sequence"/>
</dbReference>
<accession>A0AAN6G6Y4</accession>
<sequence length="117" mass="12327">MANRAKTVAADGDLAMMTFAGFSDSRAEEEASPPKKRSPGKKEAGSRFTAAISATADPNEQMIDFADADTNGSTATEASPANGDPADPAQAVAADDALRPRARLHRRIRPNDAWPRS</sequence>
<comment type="caution">
    <text evidence="2">The sequence shown here is derived from an EMBL/GenBank/DDBJ whole genome shotgun (WGS) entry which is preliminary data.</text>
</comment>
<keyword evidence="3" id="KW-1185">Reference proteome</keyword>
<evidence type="ECO:0000256" key="1">
    <source>
        <dbReference type="SAM" id="MobiDB-lite"/>
    </source>
</evidence>
<gene>
    <name evidence="2" type="ORF">OC842_005649</name>
</gene>